<evidence type="ECO:0000313" key="2">
    <source>
        <dbReference type="Proteomes" id="UP000215914"/>
    </source>
</evidence>
<organism evidence="1 2">
    <name type="scientific">Helianthus annuus</name>
    <name type="common">Common sunflower</name>
    <dbReference type="NCBI Taxonomy" id="4232"/>
    <lineage>
        <taxon>Eukaryota</taxon>
        <taxon>Viridiplantae</taxon>
        <taxon>Streptophyta</taxon>
        <taxon>Embryophyta</taxon>
        <taxon>Tracheophyta</taxon>
        <taxon>Spermatophyta</taxon>
        <taxon>Magnoliopsida</taxon>
        <taxon>eudicotyledons</taxon>
        <taxon>Gunneridae</taxon>
        <taxon>Pentapetalae</taxon>
        <taxon>asterids</taxon>
        <taxon>campanulids</taxon>
        <taxon>Asterales</taxon>
        <taxon>Asteraceae</taxon>
        <taxon>Asteroideae</taxon>
        <taxon>Heliantheae alliance</taxon>
        <taxon>Heliantheae</taxon>
        <taxon>Helianthus</taxon>
    </lineage>
</organism>
<name>A0A251U6K1_HELAN</name>
<proteinExistence type="predicted"/>
<keyword evidence="2" id="KW-1185">Reference proteome</keyword>
<dbReference type="AlphaFoldDB" id="A0A251U6K1"/>
<accession>A0A251U6K1</accession>
<reference evidence="2" key="1">
    <citation type="journal article" date="2017" name="Nature">
        <title>The sunflower genome provides insights into oil metabolism, flowering and Asterid evolution.</title>
        <authorList>
            <person name="Badouin H."/>
            <person name="Gouzy J."/>
            <person name="Grassa C.J."/>
            <person name="Murat F."/>
            <person name="Staton S.E."/>
            <person name="Cottret L."/>
            <person name="Lelandais-Briere C."/>
            <person name="Owens G.L."/>
            <person name="Carrere S."/>
            <person name="Mayjonade B."/>
            <person name="Legrand L."/>
            <person name="Gill N."/>
            <person name="Kane N.C."/>
            <person name="Bowers J.E."/>
            <person name="Hubner S."/>
            <person name="Bellec A."/>
            <person name="Berard A."/>
            <person name="Berges H."/>
            <person name="Blanchet N."/>
            <person name="Boniface M.C."/>
            <person name="Brunel D."/>
            <person name="Catrice O."/>
            <person name="Chaidir N."/>
            <person name="Claudel C."/>
            <person name="Donnadieu C."/>
            <person name="Faraut T."/>
            <person name="Fievet G."/>
            <person name="Helmstetter N."/>
            <person name="King M."/>
            <person name="Knapp S.J."/>
            <person name="Lai Z."/>
            <person name="Le Paslier M.C."/>
            <person name="Lippi Y."/>
            <person name="Lorenzon L."/>
            <person name="Mandel J.R."/>
            <person name="Marage G."/>
            <person name="Marchand G."/>
            <person name="Marquand E."/>
            <person name="Bret-Mestries E."/>
            <person name="Morien E."/>
            <person name="Nambeesan S."/>
            <person name="Nguyen T."/>
            <person name="Pegot-Espagnet P."/>
            <person name="Pouilly N."/>
            <person name="Raftis F."/>
            <person name="Sallet E."/>
            <person name="Schiex T."/>
            <person name="Thomas J."/>
            <person name="Vandecasteele C."/>
            <person name="Vares D."/>
            <person name="Vear F."/>
            <person name="Vautrin S."/>
            <person name="Crespi M."/>
            <person name="Mangin B."/>
            <person name="Burke J.M."/>
            <person name="Salse J."/>
            <person name="Munos S."/>
            <person name="Vincourt P."/>
            <person name="Rieseberg L.H."/>
            <person name="Langlade N.B."/>
        </authorList>
    </citation>
    <scope>NUCLEOTIDE SEQUENCE [LARGE SCALE GENOMIC DNA]</scope>
    <source>
        <strain evidence="2">cv. SF193</strain>
    </source>
</reference>
<dbReference type="EMBL" id="CM007897">
    <property type="protein sequence ID" value="OTG18673.1"/>
    <property type="molecule type" value="Genomic_DNA"/>
</dbReference>
<dbReference type="Proteomes" id="UP000215914">
    <property type="component" value="Chromosome 8"/>
</dbReference>
<sequence length="129" mass="14903">MIQHILVEFSRGFGRHLPAFKFRCIFAKDSEVTQEVNNPQQLLQRQRTTGLQNLLSSLPQSSQTLIGQYTMTYVFGQNSNMKNLQNMSGAVGDLTKESDNWRAQLQADARERSVVYTYIIVYIFLFYVL</sequence>
<protein>
    <submittedName>
        <fullName evidence="1">Uncharacterized protein</fullName>
    </submittedName>
</protein>
<evidence type="ECO:0000313" key="1">
    <source>
        <dbReference type="EMBL" id="OTG18673.1"/>
    </source>
</evidence>
<gene>
    <name evidence="1" type="ORF">HannXRQ_Chr08g0225631</name>
</gene>
<dbReference type="InParanoid" id="A0A251U6K1"/>